<dbReference type="Proteomes" id="UP001208570">
    <property type="component" value="Unassembled WGS sequence"/>
</dbReference>
<dbReference type="EMBL" id="JAODUP010000069">
    <property type="protein sequence ID" value="KAK2164057.1"/>
    <property type="molecule type" value="Genomic_DNA"/>
</dbReference>
<feature type="compositionally biased region" description="Polar residues" evidence="1">
    <location>
        <begin position="9"/>
        <end position="23"/>
    </location>
</feature>
<dbReference type="AlphaFoldDB" id="A0AAD9K3G7"/>
<evidence type="ECO:0000256" key="1">
    <source>
        <dbReference type="SAM" id="MobiDB-lite"/>
    </source>
</evidence>
<feature type="region of interest" description="Disordered" evidence="1">
    <location>
        <begin position="1"/>
        <end position="23"/>
    </location>
</feature>
<gene>
    <name evidence="2" type="ORF">LSH36_69g02001</name>
</gene>
<reference evidence="2" key="1">
    <citation type="journal article" date="2023" name="Mol. Biol. Evol.">
        <title>Third-Generation Sequencing Reveals the Adaptive Role of the Epigenome in Three Deep-Sea Polychaetes.</title>
        <authorList>
            <person name="Perez M."/>
            <person name="Aroh O."/>
            <person name="Sun Y."/>
            <person name="Lan Y."/>
            <person name="Juniper S.K."/>
            <person name="Young C.R."/>
            <person name="Angers B."/>
            <person name="Qian P.Y."/>
        </authorList>
    </citation>
    <scope>NUCLEOTIDE SEQUENCE</scope>
    <source>
        <strain evidence="2">P08H-3</strain>
    </source>
</reference>
<proteinExistence type="predicted"/>
<evidence type="ECO:0000313" key="3">
    <source>
        <dbReference type="Proteomes" id="UP001208570"/>
    </source>
</evidence>
<sequence>MRAEIFLFHSSSGNNTHPSGLQWTGSVATSKHAATAAHQRAAHQEAPTTILRGATEAPSNPLPGLCS</sequence>
<evidence type="ECO:0000313" key="2">
    <source>
        <dbReference type="EMBL" id="KAK2164057.1"/>
    </source>
</evidence>
<accession>A0AAD9K3G7</accession>
<organism evidence="2 3">
    <name type="scientific">Paralvinella palmiformis</name>
    <dbReference type="NCBI Taxonomy" id="53620"/>
    <lineage>
        <taxon>Eukaryota</taxon>
        <taxon>Metazoa</taxon>
        <taxon>Spiralia</taxon>
        <taxon>Lophotrochozoa</taxon>
        <taxon>Annelida</taxon>
        <taxon>Polychaeta</taxon>
        <taxon>Sedentaria</taxon>
        <taxon>Canalipalpata</taxon>
        <taxon>Terebellida</taxon>
        <taxon>Terebelliformia</taxon>
        <taxon>Alvinellidae</taxon>
        <taxon>Paralvinella</taxon>
    </lineage>
</organism>
<comment type="caution">
    <text evidence="2">The sequence shown here is derived from an EMBL/GenBank/DDBJ whole genome shotgun (WGS) entry which is preliminary data.</text>
</comment>
<keyword evidence="3" id="KW-1185">Reference proteome</keyword>
<name>A0AAD9K3G7_9ANNE</name>
<protein>
    <submittedName>
        <fullName evidence="2">Uncharacterized protein</fullName>
    </submittedName>
</protein>